<keyword evidence="4" id="KW-1185">Reference proteome</keyword>
<protein>
    <submittedName>
        <fullName evidence="3">VCBS repeat protein</fullName>
    </submittedName>
</protein>
<feature type="chain" id="PRO_5022090778" evidence="2">
    <location>
        <begin position="32"/>
        <end position="431"/>
    </location>
</feature>
<dbReference type="Pfam" id="PF13517">
    <property type="entry name" value="FG-GAP_3"/>
    <property type="match status" value="2"/>
</dbReference>
<keyword evidence="1 2" id="KW-0732">Signal</keyword>
<evidence type="ECO:0000256" key="2">
    <source>
        <dbReference type="SAM" id="SignalP"/>
    </source>
</evidence>
<gene>
    <name evidence="3" type="ORF">FB566_3062</name>
</gene>
<proteinExistence type="predicted"/>
<organism evidence="3 4">
    <name type="scientific">Stackebrandtia endophytica</name>
    <dbReference type="NCBI Taxonomy" id="1496996"/>
    <lineage>
        <taxon>Bacteria</taxon>
        <taxon>Bacillati</taxon>
        <taxon>Actinomycetota</taxon>
        <taxon>Actinomycetes</taxon>
        <taxon>Glycomycetales</taxon>
        <taxon>Glycomycetaceae</taxon>
        <taxon>Stackebrandtia</taxon>
    </lineage>
</organism>
<dbReference type="InterPro" id="IPR013517">
    <property type="entry name" value="FG-GAP"/>
</dbReference>
<dbReference type="Proteomes" id="UP000317043">
    <property type="component" value="Unassembled WGS sequence"/>
</dbReference>
<dbReference type="SUPFAM" id="SSF69318">
    <property type="entry name" value="Integrin alpha N-terminal domain"/>
    <property type="match status" value="1"/>
</dbReference>
<evidence type="ECO:0000256" key="1">
    <source>
        <dbReference type="ARBA" id="ARBA00022729"/>
    </source>
</evidence>
<reference evidence="3 4" key="1">
    <citation type="submission" date="2019-06" db="EMBL/GenBank/DDBJ databases">
        <title>Sequencing the genomes of 1000 actinobacteria strains.</title>
        <authorList>
            <person name="Klenk H.-P."/>
        </authorList>
    </citation>
    <scope>NUCLEOTIDE SEQUENCE [LARGE SCALE GENOMIC DNA]</scope>
    <source>
        <strain evidence="3 4">DSM 45928</strain>
    </source>
</reference>
<dbReference type="InParanoid" id="A0A543AY61"/>
<comment type="caution">
    <text evidence="3">The sequence shown here is derived from an EMBL/GenBank/DDBJ whole genome shotgun (WGS) entry which is preliminary data.</text>
</comment>
<dbReference type="PANTHER" id="PTHR44103:SF1">
    <property type="entry name" value="PROPROTEIN CONVERTASE P"/>
    <property type="match status" value="1"/>
</dbReference>
<dbReference type="RefSeq" id="WP_211347704.1">
    <property type="nucleotide sequence ID" value="NZ_JBHTGS010000001.1"/>
</dbReference>
<feature type="signal peptide" evidence="2">
    <location>
        <begin position="1"/>
        <end position="31"/>
    </location>
</feature>
<dbReference type="EMBL" id="VFOW01000001">
    <property type="protein sequence ID" value="TQL77503.1"/>
    <property type="molecule type" value="Genomic_DNA"/>
</dbReference>
<dbReference type="AlphaFoldDB" id="A0A543AY61"/>
<sequence>MPLPNFRLRRLAVIAVAAAVAIGLGTGPAAADDTPIPDDMSNAEFFDVQCAVPPNHNPAITKQIYRIGVARGVTAKVMLSMFEAGWVESHMNNLNCGDRDSLGVFQQRPSQGWCNPASLCMDINHATNKYLDQAIPNDRNNPGYTAGQLAQSVQRSAYPERYDQAEAKARAMIAEAKRASGLPGADGERVSDFSGDGAADVLGVDATGKFLYYPNNNYRLSSPKQIGHNWGSFKHVVSADWSGDGAADVIAVDSGGKLWYYPNNGYTLYNSTPRQLGHGWGTFKHVMAADWSGDGKADVLGVDAAGDLWYYAHNGNSLSTPVKLGHGWGTFKHVMAADWSGDGKADVLGVDAAGDLWYYPHNGNSLSKPVKLGHGWGTFKQVWSSDFSKDGKADVLGVDASGNLWYYPHSGSGFGPRVKLGHGWGTFKHVM</sequence>
<dbReference type="PANTHER" id="PTHR44103">
    <property type="entry name" value="PROPROTEIN CONVERTASE P"/>
    <property type="match status" value="1"/>
</dbReference>
<evidence type="ECO:0000313" key="3">
    <source>
        <dbReference type="EMBL" id="TQL77503.1"/>
    </source>
</evidence>
<evidence type="ECO:0000313" key="4">
    <source>
        <dbReference type="Proteomes" id="UP000317043"/>
    </source>
</evidence>
<name>A0A543AY61_9ACTN</name>
<accession>A0A543AY61</accession>
<dbReference type="InterPro" id="IPR028994">
    <property type="entry name" value="Integrin_alpha_N"/>
</dbReference>